<gene>
    <name evidence="2" type="ORF">GCM10007977_025610</name>
</gene>
<evidence type="ECO:0000313" key="3">
    <source>
        <dbReference type="Proteomes" id="UP000642070"/>
    </source>
</evidence>
<proteinExistence type="predicted"/>
<reference evidence="2" key="2">
    <citation type="submission" date="2020-09" db="EMBL/GenBank/DDBJ databases">
        <authorList>
            <person name="Sun Q."/>
            <person name="Ohkuma M."/>
        </authorList>
    </citation>
    <scope>NUCLEOTIDE SEQUENCE</scope>
    <source>
        <strain evidence="2">JCM 19831</strain>
    </source>
</reference>
<accession>A0A917WRK8</accession>
<keyword evidence="3" id="KW-1185">Reference proteome</keyword>
<evidence type="ECO:0000313" key="2">
    <source>
        <dbReference type="EMBL" id="GGM23282.1"/>
    </source>
</evidence>
<comment type="caution">
    <text evidence="2">The sequence shown here is derived from an EMBL/GenBank/DDBJ whole genome shotgun (WGS) entry which is preliminary data.</text>
</comment>
<reference evidence="2" key="1">
    <citation type="journal article" date="2014" name="Int. J. Syst. Evol. Microbiol.">
        <title>Complete genome sequence of Corynebacterium casei LMG S-19264T (=DSM 44701T), isolated from a smear-ripened cheese.</title>
        <authorList>
            <consortium name="US DOE Joint Genome Institute (JGI-PGF)"/>
            <person name="Walter F."/>
            <person name="Albersmeier A."/>
            <person name="Kalinowski J."/>
            <person name="Ruckert C."/>
        </authorList>
    </citation>
    <scope>NUCLEOTIDE SEQUENCE</scope>
    <source>
        <strain evidence="2">JCM 19831</strain>
    </source>
</reference>
<sequence>MTDYTRPNQELWARKYNWPAGALEACNAIEDQHPDWHPLWEPDSDSGSRQQCGFYAGRSRAAHRHVDDRRLAAPNPRTGRGHDRSLTPSDYYTPRAAAVPRGEPGRRPPPILVRRSVGVFLQLDRGTAEHPAARPVWAYSRAEIAPTPSGGKSSH</sequence>
<protein>
    <submittedName>
        <fullName evidence="2">Uncharacterized protein</fullName>
    </submittedName>
</protein>
<dbReference type="Proteomes" id="UP000642070">
    <property type="component" value="Unassembled WGS sequence"/>
</dbReference>
<organism evidence="2 3">
    <name type="scientific">Dactylosporangium sucinum</name>
    <dbReference type="NCBI Taxonomy" id="1424081"/>
    <lineage>
        <taxon>Bacteria</taxon>
        <taxon>Bacillati</taxon>
        <taxon>Actinomycetota</taxon>
        <taxon>Actinomycetes</taxon>
        <taxon>Micromonosporales</taxon>
        <taxon>Micromonosporaceae</taxon>
        <taxon>Dactylosporangium</taxon>
    </lineage>
</organism>
<dbReference type="AlphaFoldDB" id="A0A917WRK8"/>
<name>A0A917WRK8_9ACTN</name>
<feature type="region of interest" description="Disordered" evidence="1">
    <location>
        <begin position="59"/>
        <end position="111"/>
    </location>
</feature>
<evidence type="ECO:0000256" key="1">
    <source>
        <dbReference type="SAM" id="MobiDB-lite"/>
    </source>
</evidence>
<dbReference type="EMBL" id="BMPI01000010">
    <property type="protein sequence ID" value="GGM23282.1"/>
    <property type="molecule type" value="Genomic_DNA"/>
</dbReference>